<reference evidence="2 3" key="1">
    <citation type="submission" date="2017-12" db="EMBL/GenBank/DDBJ databases">
        <title>Comparative genomics of Botrytis spp.</title>
        <authorList>
            <person name="Valero-Jimenez C.A."/>
            <person name="Tapia P."/>
            <person name="Veloso J."/>
            <person name="Silva-Moreno E."/>
            <person name="Staats M."/>
            <person name="Valdes J.H."/>
            <person name="Van Kan J.A.L."/>
        </authorList>
    </citation>
    <scope>NUCLEOTIDE SEQUENCE [LARGE SCALE GENOMIC DNA]</scope>
    <source>
        <strain evidence="2 3">MUCL11595</strain>
    </source>
</reference>
<evidence type="ECO:0000313" key="2">
    <source>
        <dbReference type="EMBL" id="TGO58502.1"/>
    </source>
</evidence>
<feature type="compositionally biased region" description="Basic and acidic residues" evidence="1">
    <location>
        <begin position="59"/>
        <end position="89"/>
    </location>
</feature>
<feature type="region of interest" description="Disordered" evidence="1">
    <location>
        <begin position="1"/>
        <end position="89"/>
    </location>
</feature>
<feature type="compositionally biased region" description="Basic residues" evidence="1">
    <location>
        <begin position="12"/>
        <end position="25"/>
    </location>
</feature>
<organism evidence="2 3">
    <name type="scientific">Botryotinia convoluta</name>
    <dbReference type="NCBI Taxonomy" id="54673"/>
    <lineage>
        <taxon>Eukaryota</taxon>
        <taxon>Fungi</taxon>
        <taxon>Dikarya</taxon>
        <taxon>Ascomycota</taxon>
        <taxon>Pezizomycotina</taxon>
        <taxon>Leotiomycetes</taxon>
        <taxon>Helotiales</taxon>
        <taxon>Sclerotiniaceae</taxon>
        <taxon>Botryotinia</taxon>
    </lineage>
</organism>
<comment type="caution">
    <text evidence="2">The sequence shown here is derived from an EMBL/GenBank/DDBJ whole genome shotgun (WGS) entry which is preliminary data.</text>
</comment>
<sequence>MSADRNSNPTGSKHKKPTPPKHKATKNKDANDALDDITFDSTMRVGMSNRQPPGPDSPGWKEVRKIMEQCDKAKDEKKKKEIQAGERKP</sequence>
<accession>A0A4Z1IFU1</accession>
<dbReference type="EMBL" id="PQXN01000054">
    <property type="protein sequence ID" value="TGO58502.1"/>
    <property type="molecule type" value="Genomic_DNA"/>
</dbReference>
<name>A0A4Z1IFU1_9HELO</name>
<dbReference type="Proteomes" id="UP000297527">
    <property type="component" value="Unassembled WGS sequence"/>
</dbReference>
<keyword evidence="3" id="KW-1185">Reference proteome</keyword>
<proteinExistence type="predicted"/>
<evidence type="ECO:0000256" key="1">
    <source>
        <dbReference type="SAM" id="MobiDB-lite"/>
    </source>
</evidence>
<protein>
    <submittedName>
        <fullName evidence="2">Uncharacterized protein</fullName>
    </submittedName>
</protein>
<evidence type="ECO:0000313" key="3">
    <source>
        <dbReference type="Proteomes" id="UP000297527"/>
    </source>
</evidence>
<gene>
    <name evidence="2" type="ORF">BCON_0054g00320</name>
</gene>
<dbReference type="AlphaFoldDB" id="A0A4Z1IFU1"/>
<feature type="compositionally biased region" description="Polar residues" evidence="1">
    <location>
        <begin position="1"/>
        <end position="11"/>
    </location>
</feature>